<feature type="domain" description="Tyrosine-protein phosphatase" evidence="9">
    <location>
        <begin position="207"/>
        <end position="357"/>
    </location>
</feature>
<dbReference type="Pfam" id="PF03162">
    <property type="entry name" value="Y_phosphatase2"/>
    <property type="match status" value="1"/>
</dbReference>
<dbReference type="InterPro" id="IPR029021">
    <property type="entry name" value="Prot-tyrosine_phosphatase-like"/>
</dbReference>
<comment type="catalytic activity">
    <reaction evidence="5">
        <text>3,5-bis(diphospho)-1D-myo-inositol 1,2,4,6-tetrakisphosphate + H2O = 3-diphospho-1D-myo-inositol 1,2,4,5,6-pentakisphosphate + phosphate + 2 H(+)</text>
        <dbReference type="Rhea" id="RHEA:56312"/>
        <dbReference type="ChEBI" id="CHEBI:15377"/>
        <dbReference type="ChEBI" id="CHEBI:15378"/>
        <dbReference type="ChEBI" id="CHEBI:43474"/>
        <dbReference type="ChEBI" id="CHEBI:140372"/>
        <dbReference type="ChEBI" id="CHEBI:140374"/>
        <dbReference type="EC" id="3.6.1.52"/>
    </reaction>
    <physiologicalReaction direction="left-to-right" evidence="5">
        <dbReference type="Rhea" id="RHEA:56313"/>
    </physiologicalReaction>
</comment>
<dbReference type="PANTHER" id="PTHR31126:SF48">
    <property type="entry name" value="INOSITOL PHOSPHATASE SIW14"/>
    <property type="match status" value="1"/>
</dbReference>
<sequence length="367" mass="42126">MQTHNNQGSIPPELIKQEEISLINNSNHNSDNDTRQSSNAINNNGSRIDEIIRRESDIIQLIRQGDDLLTLTEGESGATGSINVDTDVDAKYLSHISPIGSPVHRERVSDMDLLRDKFDDVIRQFHNEEATNNDNNNNNNNSNNVRGGDDNITNKDEDDEDIDDKFVLEDHQGKSKKFYEENNNNNNISGNNKNGTSSFKEMIPPENFSHVVGEIYRSSFPRVENFDFLMKRLKLKSILVLIPEEYPTENLEFMNQSGIKLFQVGMSGNKEPFVNIPSNLLTNALEIVLNPENQPILIHCNRGKHRTGCLIGCIRKLQNWSLTMIFDEYRRFAFPKARALDQQFIEMYDDSEITRIAEQNKWLPLQW</sequence>
<accession>A0A1X7R958</accession>
<evidence type="ECO:0000256" key="3">
    <source>
        <dbReference type="ARBA" id="ARBA00044949"/>
    </source>
</evidence>
<dbReference type="PROSITE" id="PS50054">
    <property type="entry name" value="TYR_PHOSPHATASE_DUAL"/>
    <property type="match status" value="1"/>
</dbReference>
<evidence type="ECO:0000313" key="10">
    <source>
        <dbReference type="EMBL" id="SMN22197.1"/>
    </source>
</evidence>
<evidence type="ECO:0000256" key="4">
    <source>
        <dbReference type="ARBA" id="ARBA00047342"/>
    </source>
</evidence>
<feature type="compositionally biased region" description="Low complexity" evidence="8">
    <location>
        <begin position="182"/>
        <end position="194"/>
    </location>
</feature>
<dbReference type="PANTHER" id="PTHR31126">
    <property type="entry name" value="TYROSINE-PROTEIN PHOSPHATASE"/>
    <property type="match status" value="1"/>
</dbReference>
<evidence type="ECO:0000256" key="2">
    <source>
        <dbReference type="ARBA" id="ARBA00022801"/>
    </source>
</evidence>
<comment type="catalytic activity">
    <reaction evidence="6">
        <text>1,5-bis(diphospho)-1D-myo-inositol 2,3,4,6-tetrakisphosphate + H2O = 1-diphospho-1D-myo-inositol 2,3,4,5,6-pentakisphosphate + phosphate + 2 H(+)</text>
        <dbReference type="Rhea" id="RHEA:79699"/>
        <dbReference type="ChEBI" id="CHEBI:15377"/>
        <dbReference type="ChEBI" id="CHEBI:15378"/>
        <dbReference type="ChEBI" id="CHEBI:43474"/>
        <dbReference type="ChEBI" id="CHEBI:74946"/>
        <dbReference type="ChEBI" id="CHEBI:77983"/>
        <dbReference type="EC" id="3.6.1.52"/>
    </reaction>
    <physiologicalReaction direction="left-to-right" evidence="6">
        <dbReference type="Rhea" id="RHEA:79700"/>
    </physiologicalReaction>
</comment>
<dbReference type="PRINTS" id="PR01911">
    <property type="entry name" value="PFDSPHPHTASE"/>
</dbReference>
<evidence type="ECO:0000256" key="7">
    <source>
        <dbReference type="ARBA" id="ARBA00048424"/>
    </source>
</evidence>
<comment type="catalytic activity">
    <reaction evidence="7">
        <text>6-diphospho-1D-myo-inositol pentakisphosphate + H2O = 1D-myo-inositol hexakisphosphate + phosphate + H(+)</text>
        <dbReference type="Rhea" id="RHEA:79703"/>
        <dbReference type="ChEBI" id="CHEBI:15377"/>
        <dbReference type="ChEBI" id="CHEBI:15378"/>
        <dbReference type="ChEBI" id="CHEBI:43474"/>
        <dbReference type="ChEBI" id="CHEBI:58130"/>
        <dbReference type="ChEBI" id="CHEBI:230534"/>
        <dbReference type="EC" id="3.6.1.52"/>
    </reaction>
    <physiologicalReaction direction="left-to-right" evidence="7">
        <dbReference type="Rhea" id="RHEA:79704"/>
    </physiologicalReaction>
</comment>
<evidence type="ECO:0000256" key="6">
    <source>
        <dbReference type="ARBA" id="ARBA00047927"/>
    </source>
</evidence>
<dbReference type="PROSITE" id="PS00383">
    <property type="entry name" value="TYR_PHOSPHATASE_1"/>
    <property type="match status" value="1"/>
</dbReference>
<dbReference type="EC" id="3.6.1.52" evidence="1"/>
<dbReference type="CDD" id="cd14528">
    <property type="entry name" value="PFA-DSP_Siw14"/>
    <property type="match status" value="1"/>
</dbReference>
<reference evidence="10 11" key="1">
    <citation type="submission" date="2017-04" db="EMBL/GenBank/DDBJ databases">
        <authorList>
            <person name="Afonso C.L."/>
            <person name="Miller P.J."/>
            <person name="Scott M.A."/>
            <person name="Spackman E."/>
            <person name="Goraichik I."/>
            <person name="Dimitrov K.M."/>
            <person name="Suarez D.L."/>
            <person name="Swayne D.E."/>
        </authorList>
    </citation>
    <scope>NUCLEOTIDE SEQUENCE [LARGE SCALE GENOMIC DNA]</scope>
</reference>
<evidence type="ECO:0000256" key="1">
    <source>
        <dbReference type="ARBA" id="ARBA00012527"/>
    </source>
</evidence>
<dbReference type="GO" id="GO:0005737">
    <property type="term" value="C:cytoplasm"/>
    <property type="evidence" value="ECO:0007669"/>
    <property type="project" value="TreeGrafter"/>
</dbReference>
<keyword evidence="2" id="KW-0378">Hydrolase</keyword>
<dbReference type="STRING" id="1789683.A0A1X7R958"/>
<evidence type="ECO:0000313" key="11">
    <source>
        <dbReference type="Proteomes" id="UP000196158"/>
    </source>
</evidence>
<evidence type="ECO:0000256" key="8">
    <source>
        <dbReference type="SAM" id="MobiDB-lite"/>
    </source>
</evidence>
<dbReference type="Gene3D" id="3.90.190.10">
    <property type="entry name" value="Protein tyrosine phosphatase superfamily"/>
    <property type="match status" value="1"/>
</dbReference>
<name>A0A1X7R958_9SACH</name>
<evidence type="ECO:0000259" key="9">
    <source>
        <dbReference type="PROSITE" id="PS50054"/>
    </source>
</evidence>
<feature type="region of interest" description="Disordered" evidence="8">
    <location>
        <begin position="178"/>
        <end position="197"/>
    </location>
</feature>
<dbReference type="GO" id="GO:0052840">
    <property type="term" value="F:inositol diphosphate tetrakisphosphate diphosphatase activity"/>
    <property type="evidence" value="ECO:0007669"/>
    <property type="project" value="TreeGrafter"/>
</dbReference>
<evidence type="ECO:0000256" key="5">
    <source>
        <dbReference type="ARBA" id="ARBA00047562"/>
    </source>
</evidence>
<dbReference type="OrthoDB" id="6375174at2759"/>
<dbReference type="InterPro" id="IPR016130">
    <property type="entry name" value="Tyr_Pase_AS"/>
</dbReference>
<dbReference type="InterPro" id="IPR020422">
    <property type="entry name" value="TYR_PHOSPHATASE_DUAL_dom"/>
</dbReference>
<dbReference type="SUPFAM" id="SSF52799">
    <property type="entry name" value="(Phosphotyrosine protein) phosphatases II"/>
    <property type="match status" value="1"/>
</dbReference>
<dbReference type="GO" id="GO:0016791">
    <property type="term" value="F:phosphatase activity"/>
    <property type="evidence" value="ECO:0007669"/>
    <property type="project" value="InterPro"/>
</dbReference>
<protein>
    <recommendedName>
        <fullName evidence="1">diphosphoinositol-polyphosphate diphosphatase</fullName>
        <ecNumber evidence="1">3.6.1.52</ecNumber>
    </recommendedName>
</protein>
<gene>
    <name evidence="10" type="ORF">KASA_0I02255G</name>
</gene>
<dbReference type="EMBL" id="FXLY01000010">
    <property type="protein sequence ID" value="SMN22197.1"/>
    <property type="molecule type" value="Genomic_DNA"/>
</dbReference>
<organism evidence="10 11">
    <name type="scientific">Maudiozyma saulgeensis</name>
    <dbReference type="NCBI Taxonomy" id="1789683"/>
    <lineage>
        <taxon>Eukaryota</taxon>
        <taxon>Fungi</taxon>
        <taxon>Dikarya</taxon>
        <taxon>Ascomycota</taxon>
        <taxon>Saccharomycotina</taxon>
        <taxon>Saccharomycetes</taxon>
        <taxon>Saccharomycetales</taxon>
        <taxon>Saccharomycetaceae</taxon>
        <taxon>Maudiozyma</taxon>
    </lineage>
</organism>
<dbReference type="InterPro" id="IPR020428">
    <property type="entry name" value="PFA-DSPs"/>
</dbReference>
<dbReference type="InterPro" id="IPR004861">
    <property type="entry name" value="Siw14-like"/>
</dbReference>
<dbReference type="AlphaFoldDB" id="A0A1X7R958"/>
<dbReference type="FunFam" id="3.90.190.10:FF:000024">
    <property type="entry name" value="probable tyrosine-protein phosphatase At1g05000"/>
    <property type="match status" value="1"/>
</dbReference>
<comment type="similarity">
    <text evidence="3">Belongs to the protein-tyrosine phosphatase family. Atypical dual-specificity phosphatase Siw14-like subfamily.</text>
</comment>
<feature type="compositionally biased region" description="Low complexity" evidence="8">
    <location>
        <begin position="132"/>
        <end position="144"/>
    </location>
</feature>
<feature type="region of interest" description="Disordered" evidence="8">
    <location>
        <begin position="127"/>
        <end position="161"/>
    </location>
</feature>
<proteinExistence type="inferred from homology"/>
<keyword evidence="11" id="KW-1185">Reference proteome</keyword>
<dbReference type="Proteomes" id="UP000196158">
    <property type="component" value="Unassembled WGS sequence"/>
</dbReference>
<comment type="catalytic activity">
    <reaction evidence="4">
        <text>5-diphospho-1D-myo-inositol 1,2,3,4,6-pentakisphosphate + H2O = 1D-myo-inositol hexakisphosphate + phosphate + H(+)</text>
        <dbReference type="Rhea" id="RHEA:22384"/>
        <dbReference type="ChEBI" id="CHEBI:15377"/>
        <dbReference type="ChEBI" id="CHEBI:15378"/>
        <dbReference type="ChEBI" id="CHEBI:43474"/>
        <dbReference type="ChEBI" id="CHEBI:58130"/>
        <dbReference type="ChEBI" id="CHEBI:58628"/>
        <dbReference type="EC" id="3.6.1.52"/>
    </reaction>
    <physiologicalReaction direction="left-to-right" evidence="4">
        <dbReference type="Rhea" id="RHEA:22385"/>
    </physiologicalReaction>
</comment>